<dbReference type="SMART" id="SM01012">
    <property type="entry name" value="ANTAR"/>
    <property type="match status" value="1"/>
</dbReference>
<dbReference type="InterPro" id="IPR052746">
    <property type="entry name" value="MlaB_ABC_Transporter"/>
</dbReference>
<protein>
    <recommendedName>
        <fullName evidence="6">Antitermination regulator</fullName>
    </recommendedName>
</protein>
<dbReference type="PANTHER" id="PTHR35849:SF2">
    <property type="entry name" value="BLR2341 PROTEIN"/>
    <property type="match status" value="1"/>
</dbReference>
<evidence type="ECO:0008006" key="6">
    <source>
        <dbReference type="Google" id="ProtNLM"/>
    </source>
</evidence>
<dbReference type="Gene3D" id="3.30.750.24">
    <property type="entry name" value="STAS domain"/>
    <property type="match status" value="1"/>
</dbReference>
<name>A0ABX3YBP6_9ACTN</name>
<dbReference type="Proteomes" id="UP000194266">
    <property type="component" value="Unassembled WGS sequence"/>
</dbReference>
<accession>A0ABX3YBP6</accession>
<dbReference type="SUPFAM" id="SSF52172">
    <property type="entry name" value="CheY-like"/>
    <property type="match status" value="1"/>
</dbReference>
<dbReference type="SUPFAM" id="SSF52091">
    <property type="entry name" value="SpoIIaa-like"/>
    <property type="match status" value="1"/>
</dbReference>
<sequence>MPESEDRPSATVGRPGLAVHTRPDGSRAHVAVSGELGLGVGEGLRAALRTALAGTDDGIDLDLSEVAFCDCSGLNILLALREQALGEGKSVVLRAVSPIVERLLTLTGTLSMLTPAVEQTGDRPELGVEVVQLRRAMQTRPTIDLARGVLMASFGLSPEDAWEVLVAVSQHTNTKLHRLADGLVEAVQGDPLPEPLRREVAAAVARVSAAGAKRAD</sequence>
<dbReference type="CDD" id="cd07043">
    <property type="entry name" value="STAS_anti-anti-sigma_factors"/>
    <property type="match status" value="1"/>
</dbReference>
<evidence type="ECO:0000313" key="4">
    <source>
        <dbReference type="EMBL" id="OSZ57296.1"/>
    </source>
</evidence>
<dbReference type="InterPro" id="IPR058548">
    <property type="entry name" value="MlaB-like_STAS"/>
</dbReference>
<dbReference type="PROSITE" id="PS50801">
    <property type="entry name" value="STAS"/>
    <property type="match status" value="1"/>
</dbReference>
<dbReference type="Pfam" id="PF03861">
    <property type="entry name" value="ANTAR"/>
    <property type="match status" value="1"/>
</dbReference>
<dbReference type="Gene3D" id="1.10.10.10">
    <property type="entry name" value="Winged helix-like DNA-binding domain superfamily/Winged helix DNA-binding domain"/>
    <property type="match status" value="1"/>
</dbReference>
<feature type="region of interest" description="Disordered" evidence="1">
    <location>
        <begin position="1"/>
        <end position="24"/>
    </location>
</feature>
<dbReference type="InterPro" id="IPR011006">
    <property type="entry name" value="CheY-like_superfamily"/>
</dbReference>
<dbReference type="Pfam" id="PF13466">
    <property type="entry name" value="STAS_2"/>
    <property type="match status" value="1"/>
</dbReference>
<evidence type="ECO:0000259" key="3">
    <source>
        <dbReference type="PROSITE" id="PS50921"/>
    </source>
</evidence>
<dbReference type="InterPro" id="IPR036388">
    <property type="entry name" value="WH-like_DNA-bd_sf"/>
</dbReference>
<evidence type="ECO:0000259" key="2">
    <source>
        <dbReference type="PROSITE" id="PS50801"/>
    </source>
</evidence>
<evidence type="ECO:0000313" key="5">
    <source>
        <dbReference type="Proteomes" id="UP000194266"/>
    </source>
</evidence>
<dbReference type="EMBL" id="MRYD01000203">
    <property type="protein sequence ID" value="OSZ57296.1"/>
    <property type="molecule type" value="Genomic_DNA"/>
</dbReference>
<organism evidence="4 5">
    <name type="scientific">Streptomyces pharetrae CZA14</name>
    <dbReference type="NCBI Taxonomy" id="1144883"/>
    <lineage>
        <taxon>Bacteria</taxon>
        <taxon>Bacillati</taxon>
        <taxon>Actinomycetota</taxon>
        <taxon>Actinomycetes</taxon>
        <taxon>Kitasatosporales</taxon>
        <taxon>Streptomycetaceae</taxon>
        <taxon>Streptomyces</taxon>
    </lineage>
</organism>
<gene>
    <name evidence="4" type="ORF">OQI_28070</name>
</gene>
<dbReference type="InterPro" id="IPR005561">
    <property type="entry name" value="ANTAR"/>
</dbReference>
<dbReference type="InterPro" id="IPR036513">
    <property type="entry name" value="STAS_dom_sf"/>
</dbReference>
<dbReference type="PANTHER" id="PTHR35849">
    <property type="entry name" value="BLR2341 PROTEIN"/>
    <property type="match status" value="1"/>
</dbReference>
<keyword evidence="5" id="KW-1185">Reference proteome</keyword>
<comment type="caution">
    <text evidence="4">The sequence shown here is derived from an EMBL/GenBank/DDBJ whole genome shotgun (WGS) entry which is preliminary data.</text>
</comment>
<dbReference type="PROSITE" id="PS50921">
    <property type="entry name" value="ANTAR"/>
    <property type="match status" value="1"/>
</dbReference>
<feature type="domain" description="STAS" evidence="2">
    <location>
        <begin position="30"/>
        <end position="108"/>
    </location>
</feature>
<evidence type="ECO:0000256" key="1">
    <source>
        <dbReference type="SAM" id="MobiDB-lite"/>
    </source>
</evidence>
<feature type="domain" description="ANTAR" evidence="3">
    <location>
        <begin position="123"/>
        <end position="184"/>
    </location>
</feature>
<proteinExistence type="predicted"/>
<dbReference type="InterPro" id="IPR002645">
    <property type="entry name" value="STAS_dom"/>
</dbReference>
<reference evidence="4 5" key="1">
    <citation type="submission" date="2016-12" db="EMBL/GenBank/DDBJ databases">
        <title>Genome Mining:The Detection of Biosynthetic Gene Clusters to Aid in the Expression of Curamycin A produced by Streptomyces sp. strain CZA14.</title>
        <authorList>
            <person name="Durrell K.A."/>
            <person name="Kirby B.M."/>
            <person name="Khan W."/>
            <person name="Mthethwa T."/>
            <person name="Le Roes-Hill M."/>
        </authorList>
    </citation>
    <scope>NUCLEOTIDE SEQUENCE [LARGE SCALE GENOMIC DNA]</scope>
    <source>
        <strain evidence="4 5">CZA14</strain>
    </source>
</reference>
<dbReference type="RefSeq" id="WP_086172066.1">
    <property type="nucleotide sequence ID" value="NZ_MRYD01000203.1"/>
</dbReference>